<proteinExistence type="predicted"/>
<feature type="domain" description="GIY-YIG" evidence="1">
    <location>
        <begin position="215"/>
        <end position="305"/>
    </location>
</feature>
<keyword evidence="4" id="KW-1185">Reference proteome</keyword>
<dbReference type="Gene3D" id="3.40.1440.10">
    <property type="entry name" value="GIY-YIG endonuclease"/>
    <property type="match status" value="1"/>
</dbReference>
<evidence type="ECO:0000313" key="3">
    <source>
        <dbReference type="EMBL" id="KYN43143.1"/>
    </source>
</evidence>
<dbReference type="STRING" id="34720.A0A151JXY1"/>
<sequence length="323" mass="37823">MSVNLDILFYYRYVDDICTALPPSQIDVLLERFNAFHPRLQFTVERGGKTINFLDVTVSVDNNRFNFDWYRKPTFSGRFLNFHSNHPLTQKKGTIFSLVDRAFLLSDVKFHTKNLTSIIDILLLNDYPLDFIFDSINHRIKNLIRNRHRLHDTETDIDLTNKPASWLTVPFIPLHTEKLRSLNKSKSDIRVAFRSPNKMGKYIRVQKDSCPSTSKSNVVYKILCNDCDASYVGQTGRQLKTRIAEHRNHIRHKTSARSVITDHRLSHNHDFQWDNVLILDEEPSYRKRLISEMLHIKKQKNSLNLQTDTEGLNKAYLPIINKV</sequence>
<evidence type="ECO:0000313" key="2">
    <source>
        <dbReference type="EMBL" id="KYN40033.1"/>
    </source>
</evidence>
<dbReference type="Pfam" id="PF26215">
    <property type="entry name" value="HTH_animal"/>
    <property type="match status" value="1"/>
</dbReference>
<dbReference type="PANTHER" id="PTHR21301">
    <property type="entry name" value="REVERSE TRANSCRIPTASE"/>
    <property type="match status" value="1"/>
</dbReference>
<dbReference type="EMBL" id="KQ981546">
    <property type="protein sequence ID" value="KYN40033.1"/>
    <property type="molecule type" value="Genomic_DNA"/>
</dbReference>
<evidence type="ECO:0000313" key="4">
    <source>
        <dbReference type="Proteomes" id="UP000078541"/>
    </source>
</evidence>
<dbReference type="InterPro" id="IPR000305">
    <property type="entry name" value="GIY-YIG_endonuc"/>
</dbReference>
<reference evidence="2 4" key="1">
    <citation type="submission" date="2016-03" db="EMBL/GenBank/DDBJ databases">
        <title>Trachymyrmex septentrionalis WGS genome.</title>
        <authorList>
            <person name="Nygaard S."/>
            <person name="Hu H."/>
            <person name="Boomsma J."/>
            <person name="Zhang G."/>
        </authorList>
    </citation>
    <scope>NUCLEOTIDE SEQUENCE [LARGE SCALE GENOMIC DNA]</scope>
    <source>
        <strain evidence="2">Tsep2-gDNA-1</strain>
        <tissue evidence="2">Whole body</tissue>
    </source>
</reference>
<dbReference type="InterPro" id="IPR035901">
    <property type="entry name" value="GIY-YIG_endonuc_sf"/>
</dbReference>
<name>A0A151JXY1_9HYME</name>
<protein>
    <recommendedName>
        <fullName evidence="1">GIY-YIG domain-containing protein</fullName>
    </recommendedName>
</protein>
<dbReference type="PROSITE" id="PS50164">
    <property type="entry name" value="GIY_YIG"/>
    <property type="match status" value="1"/>
</dbReference>
<dbReference type="InterPro" id="IPR058912">
    <property type="entry name" value="HTH_animal"/>
</dbReference>
<dbReference type="Proteomes" id="UP000078541">
    <property type="component" value="Unassembled WGS sequence"/>
</dbReference>
<dbReference type="SUPFAM" id="SSF82771">
    <property type="entry name" value="GIY-YIG endonuclease"/>
    <property type="match status" value="1"/>
</dbReference>
<evidence type="ECO:0000259" key="1">
    <source>
        <dbReference type="PROSITE" id="PS50164"/>
    </source>
</evidence>
<dbReference type="PANTHER" id="PTHR21301:SF10">
    <property type="entry name" value="REVERSE TRANSCRIPTASE DOMAIN-CONTAINING PROTEIN"/>
    <property type="match status" value="1"/>
</dbReference>
<dbReference type="CDD" id="cd10442">
    <property type="entry name" value="GIY-YIG_PLEs"/>
    <property type="match status" value="1"/>
</dbReference>
<dbReference type="Pfam" id="PF01541">
    <property type="entry name" value="GIY-YIG"/>
    <property type="match status" value="1"/>
</dbReference>
<gene>
    <name evidence="3" type="ORF">ALC56_02422</name>
    <name evidence="2" type="ORF">ALC56_05560</name>
</gene>
<accession>A0A151JXY1</accession>
<dbReference type="AlphaFoldDB" id="A0A151JXY1"/>
<dbReference type="EMBL" id="KQ981288">
    <property type="protein sequence ID" value="KYN43143.1"/>
    <property type="molecule type" value="Genomic_DNA"/>
</dbReference>
<organism evidence="2 4">
    <name type="scientific">Trachymyrmex septentrionalis</name>
    <dbReference type="NCBI Taxonomy" id="34720"/>
    <lineage>
        <taxon>Eukaryota</taxon>
        <taxon>Metazoa</taxon>
        <taxon>Ecdysozoa</taxon>
        <taxon>Arthropoda</taxon>
        <taxon>Hexapoda</taxon>
        <taxon>Insecta</taxon>
        <taxon>Pterygota</taxon>
        <taxon>Neoptera</taxon>
        <taxon>Endopterygota</taxon>
        <taxon>Hymenoptera</taxon>
        <taxon>Apocrita</taxon>
        <taxon>Aculeata</taxon>
        <taxon>Formicoidea</taxon>
        <taxon>Formicidae</taxon>
        <taxon>Myrmicinae</taxon>
        <taxon>Trachymyrmex</taxon>
    </lineage>
</organism>